<dbReference type="Gene3D" id="3.60.21.10">
    <property type="match status" value="1"/>
</dbReference>
<organism evidence="7 8">
    <name type="scientific">Loxostege sticticalis</name>
    <name type="common">Beet webworm moth</name>
    <dbReference type="NCBI Taxonomy" id="481309"/>
    <lineage>
        <taxon>Eukaryota</taxon>
        <taxon>Metazoa</taxon>
        <taxon>Ecdysozoa</taxon>
        <taxon>Arthropoda</taxon>
        <taxon>Hexapoda</taxon>
        <taxon>Insecta</taxon>
        <taxon>Pterygota</taxon>
        <taxon>Neoptera</taxon>
        <taxon>Endopterygota</taxon>
        <taxon>Lepidoptera</taxon>
        <taxon>Glossata</taxon>
        <taxon>Ditrysia</taxon>
        <taxon>Pyraloidea</taxon>
        <taxon>Crambidae</taxon>
        <taxon>Pyraustinae</taxon>
        <taxon>Loxostege</taxon>
    </lineage>
</organism>
<keyword evidence="3 5" id="KW-1133">Transmembrane helix</keyword>
<evidence type="ECO:0000256" key="3">
    <source>
        <dbReference type="ARBA" id="ARBA00022989"/>
    </source>
</evidence>
<feature type="transmembrane region" description="Helical" evidence="5">
    <location>
        <begin position="315"/>
        <end position="338"/>
    </location>
</feature>
<evidence type="ECO:0000313" key="8">
    <source>
        <dbReference type="Proteomes" id="UP001549920"/>
    </source>
</evidence>
<dbReference type="PANTHER" id="PTHR13315:SF4">
    <property type="entry name" value="METALLOPHOSPHOESTERASE, ISOFORM E"/>
    <property type="match status" value="1"/>
</dbReference>
<evidence type="ECO:0000256" key="2">
    <source>
        <dbReference type="ARBA" id="ARBA00022692"/>
    </source>
</evidence>
<evidence type="ECO:0000256" key="1">
    <source>
        <dbReference type="ARBA" id="ARBA00004141"/>
    </source>
</evidence>
<accession>A0ABR3IFY5</accession>
<dbReference type="Proteomes" id="UP001549920">
    <property type="component" value="Unassembled WGS sequence"/>
</dbReference>
<dbReference type="InterPro" id="IPR004843">
    <property type="entry name" value="Calcineurin-like_PHP"/>
</dbReference>
<keyword evidence="2 5" id="KW-0812">Transmembrane</keyword>
<evidence type="ECO:0000256" key="5">
    <source>
        <dbReference type="SAM" id="Phobius"/>
    </source>
</evidence>
<comment type="subcellular location">
    <subcellularLocation>
        <location evidence="1">Membrane</location>
        <topology evidence="1">Multi-pass membrane protein</topology>
    </subcellularLocation>
</comment>
<keyword evidence="4 5" id="KW-0472">Membrane</keyword>
<dbReference type="InterPro" id="IPR033308">
    <property type="entry name" value="PGAP5/Cdc1/Ted1"/>
</dbReference>
<comment type="caution">
    <text evidence="7">The sequence shown here is derived from an EMBL/GenBank/DDBJ whole genome shotgun (WGS) entry which is preliminary data.</text>
</comment>
<keyword evidence="8" id="KW-1185">Reference proteome</keyword>
<feature type="transmembrane region" description="Helical" evidence="5">
    <location>
        <begin position="12"/>
        <end position="30"/>
    </location>
</feature>
<dbReference type="InterPro" id="IPR029052">
    <property type="entry name" value="Metallo-depent_PP-like"/>
</dbReference>
<gene>
    <name evidence="7" type="ORF">ABMA27_013620</name>
</gene>
<evidence type="ECO:0000256" key="4">
    <source>
        <dbReference type="ARBA" id="ARBA00023136"/>
    </source>
</evidence>
<evidence type="ECO:0000313" key="7">
    <source>
        <dbReference type="EMBL" id="KAL0895170.1"/>
    </source>
</evidence>
<dbReference type="Pfam" id="PF00149">
    <property type="entry name" value="Metallophos"/>
    <property type="match status" value="1"/>
</dbReference>
<name>A0ABR3IFY5_LOXSC</name>
<reference evidence="7 8" key="1">
    <citation type="submission" date="2024-06" db="EMBL/GenBank/DDBJ databases">
        <title>A chromosome-level genome assembly of beet webworm, Loxostege sticticalis.</title>
        <authorList>
            <person name="Zhang Y."/>
        </authorList>
    </citation>
    <scope>NUCLEOTIDE SEQUENCE [LARGE SCALE GENOMIC DNA]</scope>
    <source>
        <strain evidence="7">AQ026</strain>
        <tissue evidence="7">Whole body</tissue>
    </source>
</reference>
<dbReference type="PANTHER" id="PTHR13315">
    <property type="entry name" value="METALLO PHOSPHOESTERASE RELATED"/>
    <property type="match status" value="1"/>
</dbReference>
<protein>
    <recommendedName>
        <fullName evidence="6">Calcineurin-like phosphoesterase domain-containing protein</fullName>
    </recommendedName>
</protein>
<dbReference type="SUPFAM" id="SSF56300">
    <property type="entry name" value="Metallo-dependent phosphatases"/>
    <property type="match status" value="1"/>
</dbReference>
<dbReference type="EMBL" id="JBEUOH010000004">
    <property type="protein sequence ID" value="KAL0895170.1"/>
    <property type="molecule type" value="Genomic_DNA"/>
</dbReference>
<sequence>MYLRRSTALKYLIAAIVGAALYCEWFIYIVQPRYWQGLECRSYDATCTKILFIADPQIQGELAVPPPLSYLFNWDSDRYLKSTFSVVLRQFKPDVLVYLGDLMDEGSISTMSQFHGYAKRLSNIFDINYPVVQIWLPGDNDIGGENEPIMRDKVIEFDNVFHQPSVITFRNISFYKVNGITHTVPKKGDAEENNFKIVVSHYPITTMLLGRKVNDEIHPNIYFCAHDHESKYVKNTKESWYGIHVQHTHKDTQPFEGDKILEIPFDKENLYEIYVPTCSYRMGTSKIGFGAAILENNNERMRYTVFWSPTRFPYLFFYLTVLVFLTMYCLIFCAGRLFHRIPHKKPINSDKLPLLDRI</sequence>
<feature type="domain" description="Calcineurin-like phosphoesterase" evidence="6">
    <location>
        <begin position="49"/>
        <end position="229"/>
    </location>
</feature>
<evidence type="ECO:0000259" key="6">
    <source>
        <dbReference type="Pfam" id="PF00149"/>
    </source>
</evidence>
<proteinExistence type="predicted"/>